<feature type="transmembrane region" description="Helical" evidence="8">
    <location>
        <begin position="184"/>
        <end position="207"/>
    </location>
</feature>
<keyword evidence="7 8" id="KW-0472">Membrane</keyword>
<keyword evidence="10" id="KW-1185">Reference proteome</keyword>
<accession>A0A9X4H2I6</accession>
<feature type="transmembrane region" description="Helical" evidence="8">
    <location>
        <begin position="12"/>
        <end position="35"/>
    </location>
</feature>
<evidence type="ECO:0000256" key="3">
    <source>
        <dbReference type="ARBA" id="ARBA00022448"/>
    </source>
</evidence>
<dbReference type="RefSeq" id="WP_277443723.1">
    <property type="nucleotide sequence ID" value="NZ_JAKOAV010000013.1"/>
</dbReference>
<dbReference type="AlphaFoldDB" id="A0A9X4H2I6"/>
<feature type="transmembrane region" description="Helical" evidence="8">
    <location>
        <begin position="304"/>
        <end position="323"/>
    </location>
</feature>
<proteinExistence type="inferred from homology"/>
<dbReference type="Proteomes" id="UP001154312">
    <property type="component" value="Unassembled WGS sequence"/>
</dbReference>
<feature type="transmembrane region" description="Helical" evidence="8">
    <location>
        <begin position="81"/>
        <end position="97"/>
    </location>
</feature>
<organism evidence="9 10">
    <name type="scientific">Pelotomaculum isophthalicicum JI</name>
    <dbReference type="NCBI Taxonomy" id="947010"/>
    <lineage>
        <taxon>Bacteria</taxon>
        <taxon>Bacillati</taxon>
        <taxon>Bacillota</taxon>
        <taxon>Clostridia</taxon>
        <taxon>Eubacteriales</taxon>
        <taxon>Desulfotomaculaceae</taxon>
        <taxon>Pelotomaculum</taxon>
    </lineage>
</organism>
<keyword evidence="4" id="KW-0309">Germination</keyword>
<evidence type="ECO:0000256" key="5">
    <source>
        <dbReference type="ARBA" id="ARBA00022692"/>
    </source>
</evidence>
<keyword evidence="3" id="KW-0813">Transport</keyword>
<dbReference type="NCBIfam" id="TIGR00912">
    <property type="entry name" value="2A0309"/>
    <property type="match status" value="1"/>
</dbReference>
<evidence type="ECO:0000256" key="8">
    <source>
        <dbReference type="SAM" id="Phobius"/>
    </source>
</evidence>
<comment type="caution">
    <text evidence="9">The sequence shown here is derived from an EMBL/GenBank/DDBJ whole genome shotgun (WGS) entry which is preliminary data.</text>
</comment>
<name>A0A9X4H2I6_9FIRM</name>
<feature type="transmembrane region" description="Helical" evidence="8">
    <location>
        <begin position="41"/>
        <end position="61"/>
    </location>
</feature>
<sequence length="365" mass="40347">MLERGKIEGKQAIFLMVSMVIATASIFITSSVARLAKQDSWISMLLAILLGLLIAWLAVNLSLRFPGKTIFQYPEAILGRWPGKVVALLYIWFYIHINGEIIREYGTFLVSAFMPETPMIVFMILIVGIAAYAVRNGLEVFTRANEIVLPVILVSNILLVIMATPEMDLKKLLPVFVDNGSVPIIKGAAMPALWMGEIFIMAVLIPYLNKTKEAFKIAASATIITRFFMIIAFVDIIAIFGPEVTAGWFFPALNGARMIHLANFLDRLEPIIMIIWVAGALIKISILYRAAVLGSVQWLELKDYKPLVLPVGVILLALSIMAHDSIMDLFAFLSLFAPAELIFMAGIPLLLLVVAVIRGQGVKQN</sequence>
<evidence type="ECO:0000256" key="2">
    <source>
        <dbReference type="ARBA" id="ARBA00007998"/>
    </source>
</evidence>
<evidence type="ECO:0000256" key="6">
    <source>
        <dbReference type="ARBA" id="ARBA00022989"/>
    </source>
</evidence>
<gene>
    <name evidence="9" type="ORF">L7E55_08525</name>
</gene>
<feature type="transmembrane region" description="Helical" evidence="8">
    <location>
        <begin position="227"/>
        <end position="250"/>
    </location>
</feature>
<evidence type="ECO:0000256" key="1">
    <source>
        <dbReference type="ARBA" id="ARBA00004141"/>
    </source>
</evidence>
<feature type="transmembrane region" description="Helical" evidence="8">
    <location>
        <begin position="329"/>
        <end position="357"/>
    </location>
</feature>
<dbReference type="GO" id="GO:0009847">
    <property type="term" value="P:spore germination"/>
    <property type="evidence" value="ECO:0007669"/>
    <property type="project" value="InterPro"/>
</dbReference>
<dbReference type="EMBL" id="JAKOAV010000013">
    <property type="protein sequence ID" value="MDF9408401.1"/>
    <property type="molecule type" value="Genomic_DNA"/>
</dbReference>
<feature type="transmembrane region" description="Helical" evidence="8">
    <location>
        <begin position="117"/>
        <end position="135"/>
    </location>
</feature>
<keyword evidence="5 8" id="KW-0812">Transmembrane</keyword>
<dbReference type="PANTHER" id="PTHR34975">
    <property type="entry name" value="SPORE GERMINATION PROTEIN A2"/>
    <property type="match status" value="1"/>
</dbReference>
<dbReference type="InterPro" id="IPR004761">
    <property type="entry name" value="Spore_GerAB"/>
</dbReference>
<evidence type="ECO:0000313" key="9">
    <source>
        <dbReference type="EMBL" id="MDF9408401.1"/>
    </source>
</evidence>
<keyword evidence="6 8" id="KW-1133">Transmembrane helix</keyword>
<dbReference type="PANTHER" id="PTHR34975:SF2">
    <property type="entry name" value="SPORE GERMINATION PROTEIN A2"/>
    <property type="match status" value="1"/>
</dbReference>
<comment type="similarity">
    <text evidence="2">Belongs to the amino acid-polyamine-organocation (APC) superfamily. Spore germination protein (SGP) (TC 2.A.3.9) family.</text>
</comment>
<comment type="subcellular location">
    <subcellularLocation>
        <location evidence="1">Membrane</location>
        <topology evidence="1">Multi-pass membrane protein</topology>
    </subcellularLocation>
</comment>
<dbReference type="GO" id="GO:0016020">
    <property type="term" value="C:membrane"/>
    <property type="evidence" value="ECO:0007669"/>
    <property type="project" value="UniProtKB-SubCell"/>
</dbReference>
<feature type="transmembrane region" description="Helical" evidence="8">
    <location>
        <begin position="147"/>
        <end position="164"/>
    </location>
</feature>
<evidence type="ECO:0000313" key="10">
    <source>
        <dbReference type="Proteomes" id="UP001154312"/>
    </source>
</evidence>
<protein>
    <submittedName>
        <fullName evidence="9">Endospore germination permease</fullName>
    </submittedName>
</protein>
<evidence type="ECO:0000256" key="4">
    <source>
        <dbReference type="ARBA" id="ARBA00022544"/>
    </source>
</evidence>
<evidence type="ECO:0000256" key="7">
    <source>
        <dbReference type="ARBA" id="ARBA00023136"/>
    </source>
</evidence>
<reference evidence="9" key="1">
    <citation type="submission" date="2022-02" db="EMBL/GenBank/DDBJ databases">
        <authorList>
            <person name="Leng L."/>
        </authorList>
    </citation>
    <scope>NUCLEOTIDE SEQUENCE</scope>
    <source>
        <strain evidence="9">JI</strain>
    </source>
</reference>
<feature type="transmembrane region" description="Helical" evidence="8">
    <location>
        <begin position="270"/>
        <end position="292"/>
    </location>
</feature>
<dbReference type="Pfam" id="PF03845">
    <property type="entry name" value="Spore_permease"/>
    <property type="match status" value="1"/>
</dbReference>